<keyword evidence="2 6" id="KW-0812">Transmembrane</keyword>
<evidence type="ECO:0000256" key="4">
    <source>
        <dbReference type="ARBA" id="ARBA00022989"/>
    </source>
</evidence>
<reference evidence="8 9" key="1">
    <citation type="submission" date="2017-06" db="EMBL/GenBank/DDBJ databases">
        <title>Novel microbial phyla capable of carbon fixation and sulfur reduction in deep-sea sediments.</title>
        <authorList>
            <person name="Huang J."/>
            <person name="Baker B."/>
            <person name="Wang Y."/>
        </authorList>
    </citation>
    <scope>NUCLEOTIDE SEQUENCE [LARGE SCALE GENOMIC DNA]</scope>
    <source>
        <strain evidence="8">B3_TA06</strain>
    </source>
</reference>
<dbReference type="GO" id="GO:0005886">
    <property type="term" value="C:plasma membrane"/>
    <property type="evidence" value="ECO:0007669"/>
    <property type="project" value="TreeGrafter"/>
</dbReference>
<feature type="transmembrane region" description="Helical" evidence="6">
    <location>
        <begin position="73"/>
        <end position="92"/>
    </location>
</feature>
<feature type="transmembrane region" description="Helical" evidence="6">
    <location>
        <begin position="184"/>
        <end position="207"/>
    </location>
</feature>
<dbReference type="GO" id="GO:0020037">
    <property type="term" value="F:heme binding"/>
    <property type="evidence" value="ECO:0007669"/>
    <property type="project" value="InterPro"/>
</dbReference>
<evidence type="ECO:0000313" key="8">
    <source>
        <dbReference type="EMBL" id="TKJ39913.1"/>
    </source>
</evidence>
<keyword evidence="4 6" id="KW-1133">Transmembrane helix</keyword>
<gene>
    <name evidence="8" type="ORF">CEE36_10040</name>
</gene>
<keyword evidence="5 6" id="KW-0472">Membrane</keyword>
<dbReference type="EMBL" id="NJBO01000021">
    <property type="protein sequence ID" value="TKJ39913.1"/>
    <property type="molecule type" value="Genomic_DNA"/>
</dbReference>
<organism evidence="8 9">
    <name type="scientific">candidate division TA06 bacterium B3_TA06</name>
    <dbReference type="NCBI Taxonomy" id="2012487"/>
    <lineage>
        <taxon>Bacteria</taxon>
        <taxon>Bacteria division TA06</taxon>
    </lineage>
</organism>
<evidence type="ECO:0000256" key="6">
    <source>
        <dbReference type="SAM" id="Phobius"/>
    </source>
</evidence>
<feature type="transmembrane region" description="Helical" evidence="6">
    <location>
        <begin position="12"/>
        <end position="30"/>
    </location>
</feature>
<dbReference type="Pfam" id="PF01578">
    <property type="entry name" value="Cytochrom_C_asm"/>
    <property type="match status" value="1"/>
</dbReference>
<evidence type="ECO:0000256" key="2">
    <source>
        <dbReference type="ARBA" id="ARBA00022692"/>
    </source>
</evidence>
<protein>
    <recommendedName>
        <fullName evidence="7">Cytochrome c assembly protein domain-containing protein</fullName>
    </recommendedName>
</protein>
<evidence type="ECO:0000313" key="9">
    <source>
        <dbReference type="Proteomes" id="UP000317778"/>
    </source>
</evidence>
<feature type="transmembrane region" description="Helical" evidence="6">
    <location>
        <begin position="144"/>
        <end position="164"/>
    </location>
</feature>
<evidence type="ECO:0000259" key="7">
    <source>
        <dbReference type="Pfam" id="PF01578"/>
    </source>
</evidence>
<dbReference type="PANTHER" id="PTHR30071">
    <property type="entry name" value="HEME EXPORTER PROTEIN C"/>
    <property type="match status" value="1"/>
</dbReference>
<dbReference type="GO" id="GO:0017004">
    <property type="term" value="P:cytochrome complex assembly"/>
    <property type="evidence" value="ECO:0007669"/>
    <property type="project" value="UniProtKB-KW"/>
</dbReference>
<proteinExistence type="predicted"/>
<sequence length="270" mass="30277">MFDPLTAFTLERPLIIILSTLYGLALVFYCPPKINAKRAIKITGLALHITALLIHSFVLSLRFSSTGHAPFANLYETLLFVSWSTSFVFLVLSWKRGAFGYGRAAAATSWIVIFACLMLHVFAYEKVVPRYLPAVLHTSPWFELHTAPALLAYGLFTLAFFAALTSLGGNKEVRSVRRSVASFYLWPGMILFTASLGLGAAASHLAWGSWWVWNAKSAFSLVTWGLFFLALLSREEKRWAKRAFPWLVIAGFTAMIFTYLFTNKGLHDFL</sequence>
<comment type="subcellular location">
    <subcellularLocation>
        <location evidence="1">Membrane</location>
        <topology evidence="1">Multi-pass membrane protein</topology>
    </subcellularLocation>
</comment>
<dbReference type="Proteomes" id="UP000317778">
    <property type="component" value="Unassembled WGS sequence"/>
</dbReference>
<evidence type="ECO:0000256" key="5">
    <source>
        <dbReference type="ARBA" id="ARBA00023136"/>
    </source>
</evidence>
<evidence type="ECO:0000256" key="3">
    <source>
        <dbReference type="ARBA" id="ARBA00022748"/>
    </source>
</evidence>
<name>A0A532UY87_UNCT6</name>
<feature type="transmembrane region" description="Helical" evidence="6">
    <location>
        <begin position="104"/>
        <end position="124"/>
    </location>
</feature>
<feature type="domain" description="Cytochrome c assembly protein" evidence="7">
    <location>
        <begin position="72"/>
        <end position="267"/>
    </location>
</feature>
<feature type="transmembrane region" description="Helical" evidence="6">
    <location>
        <begin position="42"/>
        <end position="61"/>
    </location>
</feature>
<dbReference type="InterPro" id="IPR045062">
    <property type="entry name" value="Cyt_c_biogenesis_CcsA/CcmC"/>
</dbReference>
<dbReference type="PANTHER" id="PTHR30071:SF1">
    <property type="entry name" value="CYTOCHROME B_B6 PROTEIN-RELATED"/>
    <property type="match status" value="1"/>
</dbReference>
<feature type="transmembrane region" description="Helical" evidence="6">
    <location>
        <begin position="213"/>
        <end position="232"/>
    </location>
</feature>
<feature type="transmembrane region" description="Helical" evidence="6">
    <location>
        <begin position="244"/>
        <end position="262"/>
    </location>
</feature>
<dbReference type="InterPro" id="IPR002541">
    <property type="entry name" value="Cyt_c_assembly"/>
</dbReference>
<comment type="caution">
    <text evidence="8">The sequence shown here is derived from an EMBL/GenBank/DDBJ whole genome shotgun (WGS) entry which is preliminary data.</text>
</comment>
<evidence type="ECO:0000256" key="1">
    <source>
        <dbReference type="ARBA" id="ARBA00004141"/>
    </source>
</evidence>
<dbReference type="AlphaFoldDB" id="A0A532UY87"/>
<accession>A0A532UY87</accession>
<keyword evidence="3" id="KW-0201">Cytochrome c-type biogenesis</keyword>